<sequence>MCRRTISDELSGAGYFKLAMEKRKWLWKRRSSERSPGETDTSGSLSSHSERYSDDQQDVSKLSPPPNNNTQSPEVSSKASTNSEDVTDSVKILTEKLSAALVNISAKEDLVKQHSKVAEEAIAGITDGYTIENAENEVVVLKQKLEASIQQNLTLEDRVSHLDGALKECVRQLRQAREEQKEKISEAIAKAAQDWETTKLKLESRLLDLQAKSEAINSKLPPQVGPEVWRKIVDLEKKNADLKLELSSQLEEIEIRTIERDLSTQATETASKQHLESIKKVAKLEAECRRLKAIVGKYPNISSIYVEPLSNSQSDSGERVNLVEIDTHKMIYSEADK</sequence>
<organism evidence="5 6">
    <name type="scientific">Gossypium stocksii</name>
    <dbReference type="NCBI Taxonomy" id="47602"/>
    <lineage>
        <taxon>Eukaryota</taxon>
        <taxon>Viridiplantae</taxon>
        <taxon>Streptophyta</taxon>
        <taxon>Embryophyta</taxon>
        <taxon>Tracheophyta</taxon>
        <taxon>Spermatophyta</taxon>
        <taxon>Magnoliopsida</taxon>
        <taxon>eudicotyledons</taxon>
        <taxon>Gunneridae</taxon>
        <taxon>Pentapetalae</taxon>
        <taxon>rosids</taxon>
        <taxon>malvids</taxon>
        <taxon>Malvales</taxon>
        <taxon>Malvaceae</taxon>
        <taxon>Malvoideae</taxon>
        <taxon>Gossypium</taxon>
    </lineage>
</organism>
<reference evidence="5 6" key="1">
    <citation type="journal article" date="2021" name="Plant Biotechnol. J.">
        <title>Multi-omics assisted identification of the key and species-specific regulatory components of drought-tolerant mechanisms in Gossypium stocksii.</title>
        <authorList>
            <person name="Yu D."/>
            <person name="Ke L."/>
            <person name="Zhang D."/>
            <person name="Wu Y."/>
            <person name="Sun Y."/>
            <person name="Mei J."/>
            <person name="Sun J."/>
            <person name="Sun Y."/>
        </authorList>
    </citation>
    <scope>NUCLEOTIDE SEQUENCE [LARGE SCALE GENOMIC DNA]</scope>
    <source>
        <strain evidence="6">cv. E1</strain>
        <tissue evidence="5">Leaf</tissue>
    </source>
</reference>
<evidence type="ECO:0000256" key="1">
    <source>
        <dbReference type="ARBA" id="ARBA00005921"/>
    </source>
</evidence>
<evidence type="ECO:0000256" key="2">
    <source>
        <dbReference type="ARBA" id="ARBA00023054"/>
    </source>
</evidence>
<feature type="coiled-coil region" evidence="3">
    <location>
        <begin position="131"/>
        <end position="252"/>
    </location>
</feature>
<protein>
    <submittedName>
        <fullName evidence="5">Uncharacterized protein</fullName>
    </submittedName>
</protein>
<evidence type="ECO:0000256" key="3">
    <source>
        <dbReference type="SAM" id="Coils"/>
    </source>
</evidence>
<evidence type="ECO:0000256" key="4">
    <source>
        <dbReference type="SAM" id="MobiDB-lite"/>
    </source>
</evidence>
<dbReference type="PANTHER" id="PTHR31580">
    <property type="entry name" value="FILAMENT-LIKE PLANT PROTEIN 4"/>
    <property type="match status" value="1"/>
</dbReference>
<name>A0A9D3ZTY8_9ROSI</name>
<comment type="caution">
    <text evidence="5">The sequence shown here is derived from an EMBL/GenBank/DDBJ whole genome shotgun (WGS) entry which is preliminary data.</text>
</comment>
<evidence type="ECO:0000313" key="5">
    <source>
        <dbReference type="EMBL" id="KAH1065242.1"/>
    </source>
</evidence>
<dbReference type="PANTHER" id="PTHR31580:SF5">
    <property type="entry name" value="FILAMENT-LIKE PLANT PROTEIN 1-RELATED"/>
    <property type="match status" value="1"/>
</dbReference>
<dbReference type="EMBL" id="JAIQCV010000009">
    <property type="protein sequence ID" value="KAH1065242.1"/>
    <property type="molecule type" value="Genomic_DNA"/>
</dbReference>
<feature type="compositionally biased region" description="Basic and acidic residues" evidence="4">
    <location>
        <begin position="27"/>
        <end position="37"/>
    </location>
</feature>
<proteinExistence type="inferred from homology"/>
<comment type="similarity">
    <text evidence="1">Belongs to the FPP family.</text>
</comment>
<accession>A0A9D3ZTY8</accession>
<dbReference type="InterPro" id="IPR008587">
    <property type="entry name" value="FPP_plant"/>
</dbReference>
<dbReference type="Proteomes" id="UP000828251">
    <property type="component" value="Unassembled WGS sequence"/>
</dbReference>
<feature type="region of interest" description="Disordered" evidence="4">
    <location>
        <begin position="27"/>
        <end position="87"/>
    </location>
</feature>
<evidence type="ECO:0000313" key="6">
    <source>
        <dbReference type="Proteomes" id="UP000828251"/>
    </source>
</evidence>
<keyword evidence="2 3" id="KW-0175">Coiled coil</keyword>
<dbReference type="AlphaFoldDB" id="A0A9D3ZTY8"/>
<dbReference type="Pfam" id="PF05911">
    <property type="entry name" value="FPP"/>
    <property type="match status" value="2"/>
</dbReference>
<keyword evidence="6" id="KW-1185">Reference proteome</keyword>
<dbReference type="OrthoDB" id="128924at2759"/>
<gene>
    <name evidence="5" type="ORF">J1N35_030229</name>
</gene>
<feature type="compositionally biased region" description="Polar residues" evidence="4">
    <location>
        <begin position="68"/>
        <end position="84"/>
    </location>
</feature>
<feature type="compositionally biased region" description="Polar residues" evidence="4">
    <location>
        <begin position="38"/>
        <end position="47"/>
    </location>
</feature>